<keyword evidence="6" id="KW-1185">Reference proteome</keyword>
<organism evidence="5 6">
    <name type="scientific">Georgenia subflava</name>
    <dbReference type="NCBI Taxonomy" id="1622177"/>
    <lineage>
        <taxon>Bacteria</taxon>
        <taxon>Bacillati</taxon>
        <taxon>Actinomycetota</taxon>
        <taxon>Actinomycetes</taxon>
        <taxon>Micrococcales</taxon>
        <taxon>Bogoriellaceae</taxon>
        <taxon>Georgenia</taxon>
    </lineage>
</organism>
<evidence type="ECO:0000313" key="6">
    <source>
        <dbReference type="Proteomes" id="UP000437709"/>
    </source>
</evidence>
<keyword evidence="1" id="KW-0805">Transcription regulation</keyword>
<dbReference type="GO" id="GO:0003677">
    <property type="term" value="F:DNA binding"/>
    <property type="evidence" value="ECO:0007669"/>
    <property type="project" value="UniProtKB-KW"/>
</dbReference>
<dbReference type="Gene3D" id="1.25.40.10">
    <property type="entry name" value="Tetratricopeptide repeat domain"/>
    <property type="match status" value="1"/>
</dbReference>
<evidence type="ECO:0000259" key="4">
    <source>
        <dbReference type="PROSITE" id="PS50043"/>
    </source>
</evidence>
<accession>A0A6N7ER67</accession>
<dbReference type="InterPro" id="IPR011990">
    <property type="entry name" value="TPR-like_helical_dom_sf"/>
</dbReference>
<proteinExistence type="predicted"/>
<dbReference type="Pfam" id="PF17874">
    <property type="entry name" value="TPR_MalT"/>
    <property type="match status" value="1"/>
</dbReference>
<dbReference type="CDD" id="cd06170">
    <property type="entry name" value="LuxR_C_like"/>
    <property type="match status" value="1"/>
</dbReference>
<dbReference type="PRINTS" id="PR00038">
    <property type="entry name" value="HTHLUXR"/>
</dbReference>
<evidence type="ECO:0000256" key="2">
    <source>
        <dbReference type="ARBA" id="ARBA00023125"/>
    </source>
</evidence>
<dbReference type="Gene3D" id="1.10.10.10">
    <property type="entry name" value="Winged helix-like DNA-binding domain superfamily/Winged helix DNA-binding domain"/>
    <property type="match status" value="1"/>
</dbReference>
<dbReference type="PROSITE" id="PS50043">
    <property type="entry name" value="HTH_LUXR_2"/>
    <property type="match status" value="1"/>
</dbReference>
<evidence type="ECO:0000256" key="3">
    <source>
        <dbReference type="ARBA" id="ARBA00023163"/>
    </source>
</evidence>
<evidence type="ECO:0000313" key="5">
    <source>
        <dbReference type="EMBL" id="MPV37664.1"/>
    </source>
</evidence>
<keyword evidence="2" id="KW-0238">DNA-binding</keyword>
<dbReference type="SUPFAM" id="SSF48452">
    <property type="entry name" value="TPR-like"/>
    <property type="match status" value="1"/>
</dbReference>
<reference evidence="5 6" key="1">
    <citation type="submission" date="2019-10" db="EMBL/GenBank/DDBJ databases">
        <title>Georgenia wutianyii sp. nov. and Georgenia yuyongxinii sp. nov. isolated from plateau pika (Ochotona curzoniae) in the Qinghai-Tibet plateau of China.</title>
        <authorList>
            <person name="Tian Z."/>
        </authorList>
    </citation>
    <scope>NUCLEOTIDE SEQUENCE [LARGE SCALE GENOMIC DNA]</scope>
    <source>
        <strain evidence="5 6">JCM 19765</strain>
    </source>
</reference>
<gene>
    <name evidence="5" type="ORF">GB881_11545</name>
</gene>
<dbReference type="InterPro" id="IPR041617">
    <property type="entry name" value="TPR_MalT"/>
</dbReference>
<protein>
    <submittedName>
        <fullName evidence="5">Helix-turn-helix transcriptional regulator</fullName>
    </submittedName>
</protein>
<keyword evidence="3" id="KW-0804">Transcription</keyword>
<dbReference type="InterPro" id="IPR016032">
    <property type="entry name" value="Sig_transdc_resp-reg_C-effctor"/>
</dbReference>
<dbReference type="EMBL" id="WHPC01000044">
    <property type="protein sequence ID" value="MPV37664.1"/>
    <property type="molecule type" value="Genomic_DNA"/>
</dbReference>
<dbReference type="PANTHER" id="PTHR44688">
    <property type="entry name" value="DNA-BINDING TRANSCRIPTIONAL ACTIVATOR DEVR_DOSR"/>
    <property type="match status" value="1"/>
</dbReference>
<dbReference type="SUPFAM" id="SSF46894">
    <property type="entry name" value="C-terminal effector domain of the bipartite response regulators"/>
    <property type="match status" value="1"/>
</dbReference>
<sequence>MTVPVLDTKVRIPRRRTGTVDRTRLLDVLSGLPDARLTLLSAQAGFGKTTLLTEWLATDPVAGRCVAWVSLDTRDNDPAVFWRYVVAAVHAAAPDAGARAQALLQSRRTTTERVLATLVNDVGARADDLTLVLDDYHVIDSPEVRDGVAFLLENQPPTLHVVIASRADPALPLARWRARGDLVEVRADDLRFTTAETASYLTGVMGLTLTPDQIASLDERTEGWIAALQLAALSIRGRGDVAGFVAEFAGDDRHVVDYLAEEVLQGQPVDVRDFLLQTSVLTQMSGSLCDAVTEGHGSAGLLETLDRRNLFVVPLDDRRRWYRYHHLFADVLRARLVGERPAEAVAALHRRASAWYETNGPRSLAIHHALAGGDAARAADLLEVVLPELSRDRQEVTMRAWIQAIPDDILRTRPVLSVAYAGALMVRGEVEGVEQRLRDAEQWLRPTRSGESVPTTPMVVVDAEAFRRLPGAIAVYRAGQAHVTGDVPGTMAHAGRVLELAGPEDHVDRGAAQALLALACWTSGDLAAAERWYTEAVRSLARAGHYADVLGCRLGLSDVQVARGGLRDAMATFERGLAMAAEHGSPPPRGTGDMHVGMARLLIEQNRLDDARDHLRASEELGELLGLPQNRYRWCLESARLCRAEGDPQGALDLLHDAEAVFTTDYSPDVRPLAAVRARVLVALGAVDEALEWVRREGLSADDDLTYVREFEHLTLARVLLAVARAGRPRGHPDPRRLLTRLQSSAEDGGRTGAVVEALVLQALAHHAAGDADPAVDALDRAARLAEPEGYVRLFLDEGDALSALLGALVRRAPAGHYAHRLAAAAAPLAPGPRATPRAAGVVERLSARELEVLRLLTTDLDGPQIARELVVTLNTVRTHTKNIYAKLGVNNRRAAVRRAGELDLLSRGNDRP</sequence>
<dbReference type="GO" id="GO:0006355">
    <property type="term" value="P:regulation of DNA-templated transcription"/>
    <property type="evidence" value="ECO:0007669"/>
    <property type="project" value="InterPro"/>
</dbReference>
<dbReference type="Pfam" id="PF25873">
    <property type="entry name" value="WHD_MalT"/>
    <property type="match status" value="1"/>
</dbReference>
<dbReference type="InterPro" id="IPR027417">
    <property type="entry name" value="P-loop_NTPase"/>
</dbReference>
<dbReference type="InterPro" id="IPR000792">
    <property type="entry name" value="Tscrpt_reg_LuxR_C"/>
</dbReference>
<dbReference type="Proteomes" id="UP000437709">
    <property type="component" value="Unassembled WGS sequence"/>
</dbReference>
<dbReference type="Gene3D" id="3.40.50.300">
    <property type="entry name" value="P-loop containing nucleotide triphosphate hydrolases"/>
    <property type="match status" value="1"/>
</dbReference>
<dbReference type="RefSeq" id="WP_152195510.1">
    <property type="nucleotide sequence ID" value="NZ_VUKD01000003.1"/>
</dbReference>
<dbReference type="InterPro" id="IPR036388">
    <property type="entry name" value="WH-like_DNA-bd_sf"/>
</dbReference>
<feature type="domain" description="HTH luxR-type" evidence="4">
    <location>
        <begin position="839"/>
        <end position="904"/>
    </location>
</feature>
<evidence type="ECO:0000256" key="1">
    <source>
        <dbReference type="ARBA" id="ARBA00023015"/>
    </source>
</evidence>
<dbReference type="SUPFAM" id="SSF52540">
    <property type="entry name" value="P-loop containing nucleoside triphosphate hydrolases"/>
    <property type="match status" value="1"/>
</dbReference>
<comment type="caution">
    <text evidence="5">The sequence shown here is derived from an EMBL/GenBank/DDBJ whole genome shotgun (WGS) entry which is preliminary data.</text>
</comment>
<dbReference type="PANTHER" id="PTHR44688:SF16">
    <property type="entry name" value="DNA-BINDING TRANSCRIPTIONAL ACTIVATOR DEVR_DOSR"/>
    <property type="match status" value="1"/>
</dbReference>
<dbReference type="Pfam" id="PF00196">
    <property type="entry name" value="GerE"/>
    <property type="match status" value="1"/>
</dbReference>
<dbReference type="SMART" id="SM00421">
    <property type="entry name" value="HTH_LUXR"/>
    <property type="match status" value="1"/>
</dbReference>
<dbReference type="AlphaFoldDB" id="A0A6N7ER67"/>
<dbReference type="InterPro" id="IPR059106">
    <property type="entry name" value="WHD_MalT"/>
</dbReference>
<name>A0A6N7ER67_9MICO</name>